<evidence type="ECO:0000256" key="4">
    <source>
        <dbReference type="ARBA" id="ARBA00023157"/>
    </source>
</evidence>
<organism evidence="7 8">
    <name type="scientific">Anopheles merus</name>
    <name type="common">Mosquito</name>
    <dbReference type="NCBI Taxonomy" id="30066"/>
    <lineage>
        <taxon>Eukaryota</taxon>
        <taxon>Metazoa</taxon>
        <taxon>Ecdysozoa</taxon>
        <taxon>Arthropoda</taxon>
        <taxon>Hexapoda</taxon>
        <taxon>Insecta</taxon>
        <taxon>Pterygota</taxon>
        <taxon>Neoptera</taxon>
        <taxon>Endopterygota</taxon>
        <taxon>Diptera</taxon>
        <taxon>Nematocera</taxon>
        <taxon>Culicoidea</taxon>
        <taxon>Culicidae</taxon>
        <taxon>Anophelinae</taxon>
        <taxon>Anopheles</taxon>
    </lineage>
</organism>
<dbReference type="STRING" id="30066.A0A182UWQ5"/>
<name>A0A182UWQ5_ANOME</name>
<dbReference type="EnsemblMetazoa" id="AMEM004963-RA">
    <property type="protein sequence ID" value="AMEM004963-PA"/>
    <property type="gene ID" value="AMEM004963"/>
</dbReference>
<keyword evidence="2" id="KW-0732">Signal</keyword>
<evidence type="ECO:0000313" key="7">
    <source>
        <dbReference type="EnsemblMetazoa" id="AMEM004963-PA"/>
    </source>
</evidence>
<proteinExistence type="predicted"/>
<keyword evidence="1" id="KW-0147">Chitin-binding</keyword>
<keyword evidence="8" id="KW-1185">Reference proteome</keyword>
<evidence type="ECO:0000256" key="2">
    <source>
        <dbReference type="ARBA" id="ARBA00022729"/>
    </source>
</evidence>
<keyword evidence="5" id="KW-0325">Glycoprotein</keyword>
<reference evidence="7" key="1">
    <citation type="submission" date="2020-05" db="UniProtKB">
        <authorList>
            <consortium name="EnsemblMetazoa"/>
        </authorList>
    </citation>
    <scope>IDENTIFICATION</scope>
    <source>
        <strain evidence="7">MAF</strain>
    </source>
</reference>
<evidence type="ECO:0000313" key="8">
    <source>
        <dbReference type="Proteomes" id="UP000075903"/>
    </source>
</evidence>
<dbReference type="Proteomes" id="UP000075903">
    <property type="component" value="Unassembled WGS sequence"/>
</dbReference>
<feature type="domain" description="Chitin-binding type-2" evidence="6">
    <location>
        <begin position="145"/>
        <end position="205"/>
    </location>
</feature>
<dbReference type="Pfam" id="PF01607">
    <property type="entry name" value="CBM_14"/>
    <property type="match status" value="3"/>
</dbReference>
<dbReference type="AlphaFoldDB" id="A0A182UWQ5"/>
<keyword evidence="3" id="KW-0677">Repeat</keyword>
<dbReference type="GO" id="GO:0008061">
    <property type="term" value="F:chitin binding"/>
    <property type="evidence" value="ECO:0007669"/>
    <property type="project" value="UniProtKB-KW"/>
</dbReference>
<evidence type="ECO:0000259" key="6">
    <source>
        <dbReference type="PROSITE" id="PS50940"/>
    </source>
</evidence>
<evidence type="ECO:0000256" key="3">
    <source>
        <dbReference type="ARBA" id="ARBA00022737"/>
    </source>
</evidence>
<dbReference type="Gene3D" id="2.170.140.10">
    <property type="entry name" value="Chitin binding domain"/>
    <property type="match status" value="3"/>
</dbReference>
<dbReference type="PANTHER" id="PTHR23301">
    <property type="entry name" value="CHITIN BINDING PERITROPHIN-A"/>
    <property type="match status" value="1"/>
</dbReference>
<dbReference type="PROSITE" id="PS50940">
    <property type="entry name" value="CHIT_BIND_II"/>
    <property type="match status" value="3"/>
</dbReference>
<evidence type="ECO:0000256" key="5">
    <source>
        <dbReference type="ARBA" id="ARBA00023180"/>
    </source>
</evidence>
<dbReference type="SMART" id="SM00494">
    <property type="entry name" value="ChtBD2"/>
    <property type="match status" value="3"/>
</dbReference>
<dbReference type="VEuPathDB" id="VectorBase:AMEM21_015522"/>
<dbReference type="InterPro" id="IPR051940">
    <property type="entry name" value="Chitin_bind-dev_reg"/>
</dbReference>
<dbReference type="InterPro" id="IPR036508">
    <property type="entry name" value="Chitin-bd_dom_sf"/>
</dbReference>
<evidence type="ECO:0000256" key="1">
    <source>
        <dbReference type="ARBA" id="ARBA00022669"/>
    </source>
</evidence>
<dbReference type="PANTHER" id="PTHR23301:SF110">
    <property type="entry name" value="LD43683P-RELATED"/>
    <property type="match status" value="1"/>
</dbReference>
<accession>A0A182UWQ5</accession>
<dbReference type="InterPro" id="IPR002557">
    <property type="entry name" value="Chitin-bd_dom"/>
</dbReference>
<dbReference type="VEuPathDB" id="VectorBase:AMEM004963"/>
<keyword evidence="4" id="KW-1015">Disulfide bond</keyword>
<feature type="domain" description="Chitin-binding type-2" evidence="6">
    <location>
        <begin position="214"/>
        <end position="282"/>
    </location>
</feature>
<protein>
    <recommendedName>
        <fullName evidence="6">Chitin-binding type-2 domain-containing protein</fullName>
    </recommendedName>
</protein>
<sequence>MTENLNSAQISRYSIIHGGVQAWFQPREPSSAFQFFTPVTQLSRQLQRPQLTMAATRSSVLAAMLLLIPAAIVDAQFKCPKNRGQFEDPVQCDKYYVCDEGEATEKLCPDGLVFDPTIKLVNKCDQPFNVDCGDRFELQPAQGTTDYCPRKNGFFSHPDPSICNVFYSCINGEELEMSCTGGLHFDEKSGTCVWPDVAAREGCGSNANKKLNDGFQCPKETRYDKNGQVITHPNYPHPSDCSQFYYCLNGIEPRLGKCDAKMVYNEDLQRCDDPENVPECKDWYKEEDANKN</sequence>
<dbReference type="GO" id="GO:0005576">
    <property type="term" value="C:extracellular region"/>
    <property type="evidence" value="ECO:0007669"/>
    <property type="project" value="InterPro"/>
</dbReference>
<dbReference type="SUPFAM" id="SSF57625">
    <property type="entry name" value="Invertebrate chitin-binding proteins"/>
    <property type="match status" value="3"/>
</dbReference>
<feature type="domain" description="Chitin-binding type-2" evidence="6">
    <location>
        <begin position="76"/>
        <end position="134"/>
    </location>
</feature>